<name>A0A540X918_9BACT</name>
<proteinExistence type="predicted"/>
<evidence type="ECO:0000313" key="1">
    <source>
        <dbReference type="EMBL" id="TQF17730.1"/>
    </source>
</evidence>
<evidence type="ECO:0000313" key="2">
    <source>
        <dbReference type="Proteomes" id="UP000315369"/>
    </source>
</evidence>
<reference evidence="1 2" key="1">
    <citation type="submission" date="2019-06" db="EMBL/GenBank/DDBJ databases">
        <authorList>
            <person name="Livingstone P."/>
            <person name="Whitworth D."/>
        </authorList>
    </citation>
    <scope>NUCLEOTIDE SEQUENCE [LARGE SCALE GENOMIC DNA]</scope>
    <source>
        <strain evidence="1 2">AM401</strain>
    </source>
</reference>
<accession>A0A540X918</accession>
<dbReference type="EMBL" id="VIFM01000004">
    <property type="protein sequence ID" value="TQF17730.1"/>
    <property type="molecule type" value="Genomic_DNA"/>
</dbReference>
<dbReference type="RefSeq" id="WP_141640634.1">
    <property type="nucleotide sequence ID" value="NZ_VIFM01000004.1"/>
</dbReference>
<protein>
    <submittedName>
        <fullName evidence="1">Uncharacterized protein</fullName>
    </submittedName>
</protein>
<dbReference type="SUPFAM" id="SSF63829">
    <property type="entry name" value="Calcium-dependent phosphotriesterase"/>
    <property type="match status" value="1"/>
</dbReference>
<organism evidence="1 2">
    <name type="scientific">Myxococcus llanfairpwllgwyngyllgogerychwyrndrobwllllantysiliogogogochensis</name>
    <dbReference type="NCBI Taxonomy" id="2590453"/>
    <lineage>
        <taxon>Bacteria</taxon>
        <taxon>Pseudomonadati</taxon>
        <taxon>Myxococcota</taxon>
        <taxon>Myxococcia</taxon>
        <taxon>Myxococcales</taxon>
        <taxon>Cystobacterineae</taxon>
        <taxon>Myxococcaceae</taxon>
        <taxon>Myxococcus</taxon>
    </lineage>
</organism>
<gene>
    <name evidence="1" type="ORF">FJV41_01815</name>
</gene>
<dbReference type="Proteomes" id="UP000315369">
    <property type="component" value="Unassembled WGS sequence"/>
</dbReference>
<keyword evidence="2" id="KW-1185">Reference proteome</keyword>
<dbReference type="AlphaFoldDB" id="A0A540X918"/>
<dbReference type="OrthoDB" id="5498469at2"/>
<comment type="caution">
    <text evidence="1">The sequence shown here is derived from an EMBL/GenBank/DDBJ whole genome shotgun (WGS) entry which is preliminary data.</text>
</comment>
<sequence length="385" mass="42756">MNDTRLLVSSIIRITEPGERSGSVRLVSLKERRVLADWPIPESPFRAYDPNPRGGLRGGRGISGDGERLVVAVTDRLFVFNREWRQVGELSHPLLGQVHDLLVEPDGVWVTASASDMVMKLGWDGAVLRTWSWREDPALARELKLADALGGALSDDYRDPRRLPAFFDFVHVNGVARCPEGLLVSFGFVPSRLSRRIQALTDLPGALLRRLGRGTRKTRASSAFDLRFLASSFTASSWVGVLLPDQGPARVVARQDGILRPNHNLLRHRDTLVYNDTHNNQVVQQAVDGSWKRQVAIPGDPPFVRGLAPLGGNRFLVGSQRPAALYDVDFDSPRCERLLELGTHRHECVYGIHVVPDCFGEPPEELWAPASQANDARPRNEARVA</sequence>